<accession>A0A9X0MM94</accession>
<comment type="caution">
    <text evidence="1">The sequence shown here is derived from an EMBL/GenBank/DDBJ whole genome shotgun (WGS) entry which is preliminary data.</text>
</comment>
<sequence>MRSKEFVERLVYRGIECNVHKITSNEMNRKGFLTVTDAPVDVSLNHGFYVNTGAIKSCIDLYFKRKELELNQ</sequence>
<evidence type="ECO:0000313" key="1">
    <source>
        <dbReference type="EMBL" id="KXY51221.1"/>
    </source>
</evidence>
<name>A0A9X0MM94_BACCE</name>
<gene>
    <name evidence="1" type="ORF">AT268_32520</name>
</gene>
<dbReference type="RefSeq" id="WP_061662559.1">
    <property type="nucleotide sequence ID" value="NZ_LOMO01000001.1"/>
</dbReference>
<dbReference type="Proteomes" id="UP000075476">
    <property type="component" value="Unassembled WGS sequence"/>
</dbReference>
<proteinExistence type="predicted"/>
<dbReference type="EMBL" id="LOMO01000001">
    <property type="protein sequence ID" value="KXY51221.1"/>
    <property type="molecule type" value="Genomic_DNA"/>
</dbReference>
<dbReference type="AlphaFoldDB" id="A0A9X0MM94"/>
<organism evidence="1 2">
    <name type="scientific">Bacillus cereus</name>
    <dbReference type="NCBI Taxonomy" id="1396"/>
    <lineage>
        <taxon>Bacteria</taxon>
        <taxon>Bacillati</taxon>
        <taxon>Bacillota</taxon>
        <taxon>Bacilli</taxon>
        <taxon>Bacillales</taxon>
        <taxon>Bacillaceae</taxon>
        <taxon>Bacillus</taxon>
        <taxon>Bacillus cereus group</taxon>
    </lineage>
</organism>
<protein>
    <submittedName>
        <fullName evidence="1">Uncharacterized protein</fullName>
    </submittedName>
</protein>
<reference evidence="1 2" key="1">
    <citation type="submission" date="2015-12" db="EMBL/GenBank/DDBJ databases">
        <title>Bacillus cereus Group isolate.</title>
        <authorList>
            <person name="Kovac J."/>
        </authorList>
    </citation>
    <scope>NUCLEOTIDE SEQUENCE [LARGE SCALE GENOMIC DNA]</scope>
    <source>
        <strain evidence="1 2">FSL K6-0073</strain>
    </source>
</reference>
<evidence type="ECO:0000313" key="2">
    <source>
        <dbReference type="Proteomes" id="UP000075476"/>
    </source>
</evidence>